<evidence type="ECO:0000256" key="5">
    <source>
        <dbReference type="ARBA" id="ARBA00023136"/>
    </source>
</evidence>
<dbReference type="InterPro" id="IPR027359">
    <property type="entry name" value="Volt_channel_dom_sf"/>
</dbReference>
<dbReference type="Pfam" id="PF00520">
    <property type="entry name" value="Ion_trans"/>
    <property type="match status" value="1"/>
</dbReference>
<evidence type="ECO:0000313" key="9">
    <source>
        <dbReference type="EMBL" id="CAK9020932.1"/>
    </source>
</evidence>
<keyword evidence="10" id="KW-1185">Reference proteome</keyword>
<dbReference type="SUPFAM" id="SSF47473">
    <property type="entry name" value="EF-hand"/>
    <property type="match status" value="1"/>
</dbReference>
<dbReference type="EMBL" id="CAXAMN010007247">
    <property type="protein sequence ID" value="CAK9020932.1"/>
    <property type="molecule type" value="Genomic_DNA"/>
</dbReference>
<protein>
    <recommendedName>
        <fullName evidence="8">EF-hand domain-containing protein</fullName>
    </recommendedName>
</protein>
<accession>A0ABP0K440</accession>
<comment type="caution">
    <text evidence="9">The sequence shown here is derived from an EMBL/GenBank/DDBJ whole genome shotgun (WGS) entry which is preliminary data.</text>
</comment>
<dbReference type="PROSITE" id="PS00202">
    <property type="entry name" value="RUBREDOXIN"/>
    <property type="match status" value="1"/>
</dbReference>
<dbReference type="Gene3D" id="1.10.238.10">
    <property type="entry name" value="EF-hand"/>
    <property type="match status" value="1"/>
</dbReference>
<sequence length="890" mass="98743">MEPGDQFKDLLKRLAAEHDKLLQRAEEEHEAWLRTLQGLASIFEPSEPRALAAGLDVFPLLAPVPPEQPALPEDLDPWPSFEEEVDFDSNDVEDAVLSVETGSPLVRAISEKMVDMVAVKKVDSLSSAAGRSRQSAKMESLFSAESEKCWRCQLFPWIDYVAGIAVLFNSLLMLLQLELEGRSAAVFLGQSAPSYAHELQLVQAAESSFVFFYLVELLLRISVERQGFFQDVANLFDGVLVVLGVVDVAVSRPFDPSFTDLEDEPSLKLMRSLKSMRALRLVRTFRFVRGLRLLVTACKCFLPSLFWSMVLLAVFMIMGALTLGTTLQTFVADPATELEEKIWVWTRYGTAFRALYTMYEVTFAGNWPTNARPVIEAVSPLFALFYLGYITIIVFALIRVISALFLKDTLDAAQSDADLAVVDKKERRRVYVEKLEALFTAIDVNQTGMITEQQLASVLSLPNIHAYLETLDLDVKESAALFKLLDDGDGEVTLHEFINGIMHCKGEARAIDQVLMHSELRLVAKRLDGLCMHVGFEANERTSKQMQQKAFQSKVVAFLHLTAAIQVGPEGAIREKNATQAALEAFGSAKCPCVGFADVNGVTMALVGESYVAYPGDLGSSCQPWDQNRNPECREGEGRKSWCKQPWCYVDARKCDLEVVPTLSKYLPSARFQNMPLFYSYDTCGVETPKIDQDPVDGCKCIGIDHRAGSFAVSLDDGLVQYPAELGGSCQAWDAHLHPLCAAGRPPEFCQQKWCYVDPCKCTVKSPPKEALYFNATMRGKSIYYSYEACGFKDAFTPSFSKNACVNAKDEKACPPGAGSFGSRTRLAAAPVRPHRSVGCCPNVLGVDPHVLERNWWCPSCAASKRRPIMGRRWRTCEASAAPPCCRLFS</sequence>
<dbReference type="InterPro" id="IPR011992">
    <property type="entry name" value="EF-hand-dom_pair"/>
</dbReference>
<evidence type="ECO:0000313" key="10">
    <source>
        <dbReference type="Proteomes" id="UP001642484"/>
    </source>
</evidence>
<dbReference type="InterPro" id="IPR002048">
    <property type="entry name" value="EF_hand_dom"/>
</dbReference>
<proteinExistence type="predicted"/>
<keyword evidence="3" id="KW-0479">Metal-binding</keyword>
<dbReference type="SUPFAM" id="SSF81324">
    <property type="entry name" value="Voltage-gated potassium channels"/>
    <property type="match status" value="1"/>
</dbReference>
<dbReference type="PANTHER" id="PTHR47131:SF1">
    <property type="entry name" value="CATION CHANNEL SPERM-ASSOCIATED PROTEIN 3"/>
    <property type="match status" value="1"/>
</dbReference>
<gene>
    <name evidence="9" type="ORF">CCMP2556_LOCUS14252</name>
</gene>
<name>A0ABP0K440_9DINO</name>
<dbReference type="PANTHER" id="PTHR47131">
    <property type="entry name" value="CATION CHANNEL SPERM-ASSOCIATED PROTEIN 3"/>
    <property type="match status" value="1"/>
</dbReference>
<organism evidence="9 10">
    <name type="scientific">Durusdinium trenchii</name>
    <dbReference type="NCBI Taxonomy" id="1381693"/>
    <lineage>
        <taxon>Eukaryota</taxon>
        <taxon>Sar</taxon>
        <taxon>Alveolata</taxon>
        <taxon>Dinophyceae</taxon>
        <taxon>Suessiales</taxon>
        <taxon>Symbiodiniaceae</taxon>
        <taxon>Durusdinium</taxon>
    </lineage>
</organism>
<keyword evidence="5 7" id="KW-0472">Membrane</keyword>
<evidence type="ECO:0000256" key="6">
    <source>
        <dbReference type="SAM" id="Coils"/>
    </source>
</evidence>
<evidence type="ECO:0000259" key="8">
    <source>
        <dbReference type="PROSITE" id="PS50222"/>
    </source>
</evidence>
<keyword evidence="2 7" id="KW-0812">Transmembrane</keyword>
<feature type="transmembrane region" description="Helical" evidence="7">
    <location>
        <begin position="293"/>
        <end position="321"/>
    </location>
</feature>
<feature type="coiled-coil region" evidence="6">
    <location>
        <begin position="8"/>
        <end position="35"/>
    </location>
</feature>
<dbReference type="CDD" id="cd00051">
    <property type="entry name" value="EFh"/>
    <property type="match status" value="1"/>
</dbReference>
<comment type="subcellular location">
    <subcellularLocation>
        <location evidence="1">Membrane</location>
        <topology evidence="1">Multi-pass membrane protein</topology>
    </subcellularLocation>
</comment>
<keyword evidence="6" id="KW-0175">Coiled coil</keyword>
<evidence type="ECO:0000256" key="3">
    <source>
        <dbReference type="ARBA" id="ARBA00022723"/>
    </source>
</evidence>
<reference evidence="9 10" key="1">
    <citation type="submission" date="2024-02" db="EMBL/GenBank/DDBJ databases">
        <authorList>
            <person name="Chen Y."/>
            <person name="Shah S."/>
            <person name="Dougan E. K."/>
            <person name="Thang M."/>
            <person name="Chan C."/>
        </authorList>
    </citation>
    <scope>NUCLEOTIDE SEQUENCE [LARGE SCALE GENOMIC DNA]</scope>
</reference>
<evidence type="ECO:0000256" key="4">
    <source>
        <dbReference type="ARBA" id="ARBA00022989"/>
    </source>
</evidence>
<dbReference type="Gene3D" id="1.10.287.70">
    <property type="match status" value="1"/>
</dbReference>
<dbReference type="Proteomes" id="UP001642484">
    <property type="component" value="Unassembled WGS sequence"/>
</dbReference>
<feature type="transmembrane region" description="Helical" evidence="7">
    <location>
        <begin position="383"/>
        <end position="406"/>
    </location>
</feature>
<feature type="domain" description="EF-hand" evidence="8">
    <location>
        <begin position="430"/>
        <end position="465"/>
    </location>
</feature>
<dbReference type="Gene3D" id="1.20.120.350">
    <property type="entry name" value="Voltage-gated potassium channels. Chain C"/>
    <property type="match status" value="1"/>
</dbReference>
<keyword evidence="4 7" id="KW-1133">Transmembrane helix</keyword>
<evidence type="ECO:0000256" key="7">
    <source>
        <dbReference type="SAM" id="Phobius"/>
    </source>
</evidence>
<evidence type="ECO:0000256" key="2">
    <source>
        <dbReference type="ARBA" id="ARBA00022692"/>
    </source>
</evidence>
<dbReference type="InterPro" id="IPR018527">
    <property type="entry name" value="Rubredoxin_Fe_BS"/>
</dbReference>
<dbReference type="InterPro" id="IPR005821">
    <property type="entry name" value="Ion_trans_dom"/>
</dbReference>
<dbReference type="PROSITE" id="PS50222">
    <property type="entry name" value="EF_HAND_2"/>
    <property type="match status" value="1"/>
</dbReference>
<evidence type="ECO:0000256" key="1">
    <source>
        <dbReference type="ARBA" id="ARBA00004141"/>
    </source>
</evidence>